<reference evidence="2" key="1">
    <citation type="submission" date="2017-04" db="EMBL/GenBank/DDBJ databases">
        <authorList>
            <person name="Varghese N."/>
            <person name="Submissions S."/>
        </authorList>
    </citation>
    <scope>NUCLEOTIDE SEQUENCE [LARGE SCALE GENOMIC DNA]</scope>
    <source>
        <strain evidence="2">Ballard 720</strain>
    </source>
</reference>
<keyword evidence="2" id="KW-1185">Reference proteome</keyword>
<accession>A0A1X7DC52</accession>
<protein>
    <submittedName>
        <fullName evidence="1">Uncharacterized protein</fullName>
    </submittedName>
</protein>
<sequence length="148" mass="16361">MFDLDGMLLLPDRRAASLLEIAGSRGLIVVGVGRGGERGFQMLHRFHHVGEQLAAAGTHLAFVYPAESARHVMDSISVSSARFRHHPRLLLDADSCCFRHGVPPRLLSAVHLSCEMKRRAGIDVDVRDPAWETEFLAFLMACQITLSD</sequence>
<dbReference type="EMBL" id="FXAH01000003">
    <property type="protein sequence ID" value="SMF12714.1"/>
    <property type="molecule type" value="Genomic_DNA"/>
</dbReference>
<evidence type="ECO:0000313" key="1">
    <source>
        <dbReference type="EMBL" id="SMF12714.1"/>
    </source>
</evidence>
<dbReference type="AlphaFoldDB" id="A0A1X7DC52"/>
<dbReference type="OrthoDB" id="9024326at2"/>
<dbReference type="Proteomes" id="UP000192911">
    <property type="component" value="Unassembled WGS sequence"/>
</dbReference>
<organism evidence="1 2">
    <name type="scientific">Trinickia caryophylli</name>
    <name type="common">Paraburkholderia caryophylli</name>
    <dbReference type="NCBI Taxonomy" id="28094"/>
    <lineage>
        <taxon>Bacteria</taxon>
        <taxon>Pseudomonadati</taxon>
        <taxon>Pseudomonadota</taxon>
        <taxon>Betaproteobacteria</taxon>
        <taxon>Burkholderiales</taxon>
        <taxon>Burkholderiaceae</taxon>
        <taxon>Trinickia</taxon>
    </lineage>
</organism>
<name>A0A1X7DC52_TRICW</name>
<gene>
    <name evidence="1" type="ORF">SAMN06295900_10311</name>
</gene>
<proteinExistence type="predicted"/>
<evidence type="ECO:0000313" key="2">
    <source>
        <dbReference type="Proteomes" id="UP000192911"/>
    </source>
</evidence>